<protein>
    <submittedName>
        <fullName evidence="1">Uncharacterized protein</fullName>
    </submittedName>
</protein>
<dbReference type="Proteomes" id="UP000694005">
    <property type="component" value="Chromosome A01"/>
</dbReference>
<accession>A0A3P5ZS08</accession>
<evidence type="ECO:0000313" key="2">
    <source>
        <dbReference type="EMBL" id="VDC75150.1"/>
    </source>
</evidence>
<evidence type="ECO:0000313" key="1">
    <source>
        <dbReference type="EMBL" id="CAG7887646.1"/>
    </source>
</evidence>
<proteinExistence type="predicted"/>
<dbReference type="AlphaFoldDB" id="A0A3P5ZS08"/>
<sequence length="89" mass="10163">MTCMQVDLKSFIYVTIHLQRSPSWLNKPSILPYGSGRNHPLGFRNSLWKTPSLLQSLCPKNGRTGDMFGDDNRFIAKHVYQIKGCLLSH</sequence>
<feature type="non-terminal residue" evidence="2">
    <location>
        <position position="89"/>
    </location>
</feature>
<dbReference type="EMBL" id="LR031571">
    <property type="protein sequence ID" value="VDC75150.1"/>
    <property type="molecule type" value="Genomic_DNA"/>
</dbReference>
<reference evidence="2" key="1">
    <citation type="submission" date="2018-11" db="EMBL/GenBank/DDBJ databases">
        <authorList>
            <consortium name="Genoscope - CEA"/>
            <person name="William W."/>
        </authorList>
    </citation>
    <scope>NUCLEOTIDE SEQUENCE</scope>
</reference>
<name>A0A3P5ZS08_BRACM</name>
<organism evidence="2">
    <name type="scientific">Brassica campestris</name>
    <name type="common">Field mustard</name>
    <dbReference type="NCBI Taxonomy" id="3711"/>
    <lineage>
        <taxon>Eukaryota</taxon>
        <taxon>Viridiplantae</taxon>
        <taxon>Streptophyta</taxon>
        <taxon>Embryophyta</taxon>
        <taxon>Tracheophyta</taxon>
        <taxon>Spermatophyta</taxon>
        <taxon>Magnoliopsida</taxon>
        <taxon>eudicotyledons</taxon>
        <taxon>Gunneridae</taxon>
        <taxon>Pentapetalae</taxon>
        <taxon>rosids</taxon>
        <taxon>malvids</taxon>
        <taxon>Brassicales</taxon>
        <taxon>Brassicaceae</taxon>
        <taxon>Brassiceae</taxon>
        <taxon>Brassica</taxon>
    </lineage>
</organism>
<dbReference type="EMBL" id="LS974617">
    <property type="protein sequence ID" value="CAG7887646.1"/>
    <property type="molecule type" value="Genomic_DNA"/>
</dbReference>
<gene>
    <name evidence="2" type="ORF">BRAA01T01652Z</name>
    <name evidence="1" type="ORF">BRAPAZ1V2_A01P17220.2</name>
</gene>
<dbReference type="Gramene" id="A01p17220.2_BraZ1">
    <property type="protein sequence ID" value="A01p17220.2_BraZ1.CDS"/>
    <property type="gene ID" value="A01g17220.2_BraZ1"/>
</dbReference>